<keyword evidence="4" id="KW-1185">Reference proteome</keyword>
<dbReference type="Ensembl" id="ENSCINT00000014123.3">
    <property type="protein sequence ID" value="ENSCINP00000014123.3"/>
    <property type="gene ID" value="ENSCING00000006871.3"/>
</dbReference>
<reference evidence="3" key="4">
    <citation type="submission" date="2025-09" db="UniProtKB">
        <authorList>
            <consortium name="Ensembl"/>
        </authorList>
    </citation>
    <scope>IDENTIFICATION</scope>
</reference>
<dbReference type="eggNOG" id="KOG2132">
    <property type="taxonomic scope" value="Eukaryota"/>
</dbReference>
<dbReference type="KEGG" id="cin:100176165"/>
<feature type="chain" id="PRO_5014069051" evidence="1">
    <location>
        <begin position="19"/>
        <end position="501"/>
    </location>
</feature>
<dbReference type="Proteomes" id="UP000008144">
    <property type="component" value="Chromosome 9"/>
</dbReference>
<dbReference type="Gene3D" id="2.60.120.650">
    <property type="entry name" value="Cupin"/>
    <property type="match status" value="1"/>
</dbReference>
<sequence length="501" mass="56806">MGCLVVIAVLCLVTTSNCKLRGHLEILGSHADPSEVIPEISVVPQPRDFYNNYVKPRQPVVFRGAAFHSKAAELWTPQYLESTYGDMVVRLEARFEGDSTMPATEIGVGRDTMKHFIQNYNTIDGYVISQIPEPMEKDVAIPPCLRCGHFAKGVQEVHLFITAAGGKTLLHRDPFANIHCVFNGTKDWITVDNKYQDYVYQHHSSNSEFGGFSEVNVDAVDLKQHPDVAKIKYGKVTLNGGDCIYMPGGYWHQVRVNGEYNTAVSIWFSRSLKAIPLDWSDCNKQFDFTPMSEVDVLWRFSGKNDTIPQGSMDIHVMKAVLLTFVDDNDVIDIDEFCKTMIGRERKGTNYNHDRARTEFRLAMLNGTDKVRGSRVKSLSNEEMKRLIRILDPEDVSNTETYEYSYLDVEKVKDVWSTLLDQKASGFEPKSFVSLYTSHLGGTNKVALEILSKLNPSGLSLITPQMVESNAKDALLKFSTSRHHDPQNERLWFERLRIKDEL</sequence>
<keyword evidence="1" id="KW-0732">Signal</keyword>
<reference evidence="4" key="1">
    <citation type="journal article" date="2002" name="Science">
        <title>The draft genome of Ciona intestinalis: insights into chordate and vertebrate origins.</title>
        <authorList>
            <person name="Dehal P."/>
            <person name="Satou Y."/>
            <person name="Campbell R.K."/>
            <person name="Chapman J."/>
            <person name="Degnan B."/>
            <person name="De Tomaso A."/>
            <person name="Davidson B."/>
            <person name="Di Gregorio A."/>
            <person name="Gelpke M."/>
            <person name="Goodstein D.M."/>
            <person name="Harafuji N."/>
            <person name="Hastings K.E."/>
            <person name="Ho I."/>
            <person name="Hotta K."/>
            <person name="Huang W."/>
            <person name="Kawashima T."/>
            <person name="Lemaire P."/>
            <person name="Martinez D."/>
            <person name="Meinertzhagen I.A."/>
            <person name="Necula S."/>
            <person name="Nonaka M."/>
            <person name="Putnam N."/>
            <person name="Rash S."/>
            <person name="Saiga H."/>
            <person name="Satake M."/>
            <person name="Terry A."/>
            <person name="Yamada L."/>
            <person name="Wang H.G."/>
            <person name="Awazu S."/>
            <person name="Azumi K."/>
            <person name="Boore J."/>
            <person name="Branno M."/>
            <person name="Chin-Bow S."/>
            <person name="DeSantis R."/>
            <person name="Doyle S."/>
            <person name="Francino P."/>
            <person name="Keys D.N."/>
            <person name="Haga S."/>
            <person name="Hayashi H."/>
            <person name="Hino K."/>
            <person name="Imai K.S."/>
            <person name="Inaba K."/>
            <person name="Kano S."/>
            <person name="Kobayashi K."/>
            <person name="Kobayashi M."/>
            <person name="Lee B.I."/>
            <person name="Makabe K.W."/>
            <person name="Manohar C."/>
            <person name="Matassi G."/>
            <person name="Medina M."/>
            <person name="Mochizuki Y."/>
            <person name="Mount S."/>
            <person name="Morishita T."/>
            <person name="Miura S."/>
            <person name="Nakayama A."/>
            <person name="Nishizaka S."/>
            <person name="Nomoto H."/>
            <person name="Ohta F."/>
            <person name="Oishi K."/>
            <person name="Rigoutsos I."/>
            <person name="Sano M."/>
            <person name="Sasaki A."/>
            <person name="Sasakura Y."/>
            <person name="Shoguchi E."/>
            <person name="Shin-i T."/>
            <person name="Spagnuolo A."/>
            <person name="Stainier D."/>
            <person name="Suzuki M.M."/>
            <person name="Tassy O."/>
            <person name="Takatori N."/>
            <person name="Tokuoka M."/>
            <person name="Yagi K."/>
            <person name="Yoshizaki F."/>
            <person name="Wada S."/>
            <person name="Zhang C."/>
            <person name="Hyatt P.D."/>
            <person name="Larimer F."/>
            <person name="Detter C."/>
            <person name="Doggett N."/>
            <person name="Glavina T."/>
            <person name="Hawkins T."/>
            <person name="Richardson P."/>
            <person name="Lucas S."/>
            <person name="Kohara Y."/>
            <person name="Levine M."/>
            <person name="Satoh N."/>
            <person name="Rokhsar D.S."/>
        </authorList>
    </citation>
    <scope>NUCLEOTIDE SEQUENCE [LARGE SCALE GENOMIC DNA]</scope>
</reference>
<accession>A0A1W2W480</accession>
<dbReference type="RefSeq" id="XP_002123532.1">
    <property type="nucleotide sequence ID" value="XM_002123496.5"/>
</dbReference>
<dbReference type="AlphaFoldDB" id="A0A1W2W480"/>
<dbReference type="InterPro" id="IPR041667">
    <property type="entry name" value="Cupin_8"/>
</dbReference>
<dbReference type="EMBL" id="EAAA01002801">
    <property type="status" value="NOT_ANNOTATED_CDS"/>
    <property type="molecule type" value="Genomic_DNA"/>
</dbReference>
<dbReference type="SMART" id="SM00558">
    <property type="entry name" value="JmjC"/>
    <property type="match status" value="1"/>
</dbReference>
<name>A0A1W2W480_CIOIN</name>
<dbReference type="FunFam" id="2.60.120.650:FF:000025">
    <property type="entry name" value="Lysine-specific demethylase 8"/>
    <property type="match status" value="1"/>
</dbReference>
<dbReference type="GeneTree" id="ENSGT00940000165393"/>
<dbReference type="InParanoid" id="A0A1W2W480"/>
<dbReference type="OrthoDB" id="415358at2759"/>
<accession>F6ZCT1</accession>
<feature type="signal peptide" evidence="1">
    <location>
        <begin position="1"/>
        <end position="18"/>
    </location>
</feature>
<evidence type="ECO:0000313" key="4">
    <source>
        <dbReference type="Proteomes" id="UP000008144"/>
    </source>
</evidence>
<reference evidence="3" key="2">
    <citation type="journal article" date="2008" name="Genome Biol.">
        <title>Improved genome assembly and evidence-based global gene model set for the chordate Ciona intestinalis: new insight into intron and operon populations.</title>
        <authorList>
            <person name="Satou Y."/>
            <person name="Mineta K."/>
            <person name="Ogasawara M."/>
            <person name="Sasakura Y."/>
            <person name="Shoguchi E."/>
            <person name="Ueno K."/>
            <person name="Yamada L."/>
            <person name="Matsumoto J."/>
            <person name="Wasserscheid J."/>
            <person name="Dewar K."/>
            <person name="Wiley G.B."/>
            <person name="Macmil S.L."/>
            <person name="Roe B.A."/>
            <person name="Zeller R.W."/>
            <person name="Hastings K.E."/>
            <person name="Lemaire P."/>
            <person name="Lindquist E."/>
            <person name="Endo T."/>
            <person name="Hotta K."/>
            <person name="Inaba K."/>
        </authorList>
    </citation>
    <scope>NUCLEOTIDE SEQUENCE [LARGE SCALE GENOMIC DNA]</scope>
    <source>
        <strain evidence="3">wild type</strain>
    </source>
</reference>
<dbReference type="GeneID" id="100176165"/>
<evidence type="ECO:0000313" key="3">
    <source>
        <dbReference type="Ensembl" id="ENSCINP00000014123.3"/>
    </source>
</evidence>
<protein>
    <submittedName>
        <fullName evidence="3">Uncharacterized LOC100176165</fullName>
    </submittedName>
</protein>
<dbReference type="PANTHER" id="PTHR12461:SF37">
    <property type="entry name" value="JMJC DOMAIN-CONTAINING PROTEIN"/>
    <property type="match status" value="1"/>
</dbReference>
<feature type="domain" description="JmjC" evidence="2">
    <location>
        <begin position="120"/>
        <end position="285"/>
    </location>
</feature>
<dbReference type="InterPro" id="IPR003347">
    <property type="entry name" value="JmjC_dom"/>
</dbReference>
<dbReference type="SUPFAM" id="SSF51197">
    <property type="entry name" value="Clavaminate synthase-like"/>
    <property type="match status" value="1"/>
</dbReference>
<dbReference type="GO" id="GO:0016706">
    <property type="term" value="F:2-oxoglutarate-dependent dioxygenase activity"/>
    <property type="evidence" value="ECO:0000318"/>
    <property type="project" value="GO_Central"/>
</dbReference>
<organism evidence="3 4">
    <name type="scientific">Ciona intestinalis</name>
    <name type="common">Transparent sea squirt</name>
    <name type="synonym">Ascidia intestinalis</name>
    <dbReference type="NCBI Taxonomy" id="7719"/>
    <lineage>
        <taxon>Eukaryota</taxon>
        <taxon>Metazoa</taxon>
        <taxon>Chordata</taxon>
        <taxon>Tunicata</taxon>
        <taxon>Ascidiacea</taxon>
        <taxon>Phlebobranchia</taxon>
        <taxon>Cionidae</taxon>
        <taxon>Ciona</taxon>
    </lineage>
</organism>
<evidence type="ECO:0000256" key="1">
    <source>
        <dbReference type="SAM" id="SignalP"/>
    </source>
</evidence>
<dbReference type="PROSITE" id="PS51184">
    <property type="entry name" value="JMJC"/>
    <property type="match status" value="1"/>
</dbReference>
<dbReference type="Pfam" id="PF13621">
    <property type="entry name" value="Cupin_8"/>
    <property type="match status" value="1"/>
</dbReference>
<gene>
    <name evidence="3" type="primary">LOC100176165</name>
</gene>
<dbReference type="OMA" id="DFEYSHI"/>
<proteinExistence type="predicted"/>
<reference evidence="3" key="3">
    <citation type="submission" date="2025-08" db="UniProtKB">
        <authorList>
            <consortium name="Ensembl"/>
        </authorList>
    </citation>
    <scope>IDENTIFICATION</scope>
</reference>
<dbReference type="PANTHER" id="PTHR12461">
    <property type="entry name" value="HYPOXIA-INDUCIBLE FACTOR 1 ALPHA INHIBITOR-RELATED"/>
    <property type="match status" value="1"/>
</dbReference>
<evidence type="ECO:0000259" key="2">
    <source>
        <dbReference type="PROSITE" id="PS51184"/>
    </source>
</evidence>